<comment type="similarity">
    <text evidence="2 10">Belongs to the FliR/MopE/SpaR family.</text>
</comment>
<evidence type="ECO:0000256" key="4">
    <source>
        <dbReference type="ARBA" id="ARBA00022475"/>
    </source>
</evidence>
<evidence type="ECO:0000256" key="8">
    <source>
        <dbReference type="ARBA" id="ARBA00023143"/>
    </source>
</evidence>
<keyword evidence="7 10" id="KW-0472">Membrane</keyword>
<comment type="function">
    <text evidence="1 10">Role in flagellar biosynthesis.</text>
</comment>
<evidence type="ECO:0000256" key="2">
    <source>
        <dbReference type="ARBA" id="ARBA00009772"/>
    </source>
</evidence>
<comment type="caution">
    <text evidence="11">The sequence shown here is derived from an EMBL/GenBank/DDBJ whole genome shotgun (WGS) entry which is preliminary data.</text>
</comment>
<comment type="subcellular location">
    <subcellularLocation>
        <location evidence="10">Cell membrane</location>
        <topology evidence="10">Multi-pass membrane protein</topology>
    </subcellularLocation>
    <subcellularLocation>
        <location evidence="10">Bacterial flagellum basal body</location>
    </subcellularLocation>
</comment>
<evidence type="ECO:0000256" key="1">
    <source>
        <dbReference type="ARBA" id="ARBA00002578"/>
    </source>
</evidence>
<feature type="transmembrane region" description="Helical" evidence="10">
    <location>
        <begin position="215"/>
        <end position="238"/>
    </location>
</feature>
<dbReference type="NCBIfam" id="TIGR01400">
    <property type="entry name" value="fliR"/>
    <property type="match status" value="1"/>
</dbReference>
<proteinExistence type="inferred from homology"/>
<dbReference type="Proteomes" id="UP001138757">
    <property type="component" value="Unassembled WGS sequence"/>
</dbReference>
<evidence type="ECO:0000313" key="12">
    <source>
        <dbReference type="Proteomes" id="UP001138757"/>
    </source>
</evidence>
<feature type="transmembrane region" description="Helical" evidence="10">
    <location>
        <begin position="174"/>
        <end position="203"/>
    </location>
</feature>
<dbReference type="InterPro" id="IPR002010">
    <property type="entry name" value="T3SS_IM_R"/>
</dbReference>
<evidence type="ECO:0000256" key="3">
    <source>
        <dbReference type="ARBA" id="ARBA00021717"/>
    </source>
</evidence>
<dbReference type="GO" id="GO:0005886">
    <property type="term" value="C:plasma membrane"/>
    <property type="evidence" value="ECO:0007669"/>
    <property type="project" value="UniProtKB-SubCell"/>
</dbReference>
<feature type="transmembrane region" description="Helical" evidence="10">
    <location>
        <begin position="44"/>
        <end position="62"/>
    </location>
</feature>
<reference evidence="11" key="1">
    <citation type="submission" date="2021-05" db="EMBL/GenBank/DDBJ databases">
        <title>Genome of Sphingobium sp. strain.</title>
        <authorList>
            <person name="Fan R."/>
        </authorList>
    </citation>
    <scope>NUCLEOTIDE SEQUENCE</scope>
    <source>
        <strain evidence="11">H33</strain>
    </source>
</reference>
<dbReference type="GO" id="GO:0044780">
    <property type="term" value="P:bacterial-type flagellum assembly"/>
    <property type="evidence" value="ECO:0007669"/>
    <property type="project" value="UniProtKB-UniRule"/>
</dbReference>
<gene>
    <name evidence="11" type="primary">fliR</name>
    <name evidence="11" type="ORF">KK488_05895</name>
</gene>
<evidence type="ECO:0000313" key="11">
    <source>
        <dbReference type="EMBL" id="MBT2186477.1"/>
    </source>
</evidence>
<keyword evidence="11" id="KW-0282">Flagellum</keyword>
<accession>A0A9X1IQ49</accession>
<feature type="transmembrane region" description="Helical" evidence="10">
    <location>
        <begin position="68"/>
        <end position="90"/>
    </location>
</feature>
<evidence type="ECO:0000256" key="9">
    <source>
        <dbReference type="NCBIfam" id="TIGR01400"/>
    </source>
</evidence>
<organism evidence="11 12">
    <name type="scientific">Sphingobium nicotianae</name>
    <dbReference type="NCBI Taxonomy" id="2782607"/>
    <lineage>
        <taxon>Bacteria</taxon>
        <taxon>Pseudomonadati</taxon>
        <taxon>Pseudomonadota</taxon>
        <taxon>Alphaproteobacteria</taxon>
        <taxon>Sphingomonadales</taxon>
        <taxon>Sphingomonadaceae</taxon>
        <taxon>Sphingobium</taxon>
    </lineage>
</organism>
<name>A0A9X1IQ49_9SPHN</name>
<evidence type="ECO:0000256" key="7">
    <source>
        <dbReference type="ARBA" id="ARBA00023136"/>
    </source>
</evidence>
<evidence type="ECO:0000256" key="5">
    <source>
        <dbReference type="ARBA" id="ARBA00022692"/>
    </source>
</evidence>
<sequence>MIAPGFAGVEAQLWLLLLAMIRPGAAFIAAPVFGAAAVPVQLRIILSMAIGMAALSSVHFTLPADGLASFAGIALIGGEVVAGLSLGFALQIGYSAAFIAGESIANAMGLGFASMVDPLSGNSTAVVGQFLSIIATFLLLAMDGHLLLIRYIIASYQALPPGGGLMPAAVFQSIAAFGGSMFAMGAVIALPVTFTIILVQLVMAMLARTAPSLNLFSVGMPATLLAGLILLAVGAPVMGEAITQALRSSLDMVQTLSGG</sequence>
<dbReference type="InterPro" id="IPR006303">
    <property type="entry name" value="FliR"/>
</dbReference>
<keyword evidence="4 10" id="KW-1003">Cell membrane</keyword>
<keyword evidence="6 10" id="KW-1133">Transmembrane helix</keyword>
<dbReference type="RefSeq" id="WP_214622211.1">
    <property type="nucleotide sequence ID" value="NZ_JAHGAW010000003.1"/>
</dbReference>
<keyword evidence="11" id="KW-0969">Cilium</keyword>
<keyword evidence="12" id="KW-1185">Reference proteome</keyword>
<keyword evidence="5 10" id="KW-0812">Transmembrane</keyword>
<dbReference type="AlphaFoldDB" id="A0A9X1IQ49"/>
<dbReference type="PANTHER" id="PTHR30065">
    <property type="entry name" value="FLAGELLAR BIOSYNTHETIC PROTEIN FLIR"/>
    <property type="match status" value="1"/>
</dbReference>
<keyword evidence="11" id="KW-0966">Cell projection</keyword>
<keyword evidence="8 10" id="KW-0975">Bacterial flagellum</keyword>
<evidence type="ECO:0000256" key="6">
    <source>
        <dbReference type="ARBA" id="ARBA00022989"/>
    </source>
</evidence>
<dbReference type="GO" id="GO:0006605">
    <property type="term" value="P:protein targeting"/>
    <property type="evidence" value="ECO:0007669"/>
    <property type="project" value="UniProtKB-UniRule"/>
</dbReference>
<dbReference type="GO" id="GO:0009425">
    <property type="term" value="C:bacterial-type flagellum basal body"/>
    <property type="evidence" value="ECO:0007669"/>
    <property type="project" value="UniProtKB-SubCell"/>
</dbReference>
<evidence type="ECO:0000256" key="10">
    <source>
        <dbReference type="RuleBase" id="RU362071"/>
    </source>
</evidence>
<feature type="transmembrane region" description="Helical" evidence="10">
    <location>
        <begin position="128"/>
        <end position="153"/>
    </location>
</feature>
<feature type="transmembrane region" description="Helical" evidence="10">
    <location>
        <begin position="97"/>
        <end position="116"/>
    </location>
</feature>
<protein>
    <recommendedName>
        <fullName evidence="3 9">Flagellar biosynthetic protein FliR</fullName>
    </recommendedName>
</protein>
<feature type="transmembrane region" description="Helical" evidence="10">
    <location>
        <begin position="12"/>
        <end position="37"/>
    </location>
</feature>
<dbReference type="PANTHER" id="PTHR30065:SF8">
    <property type="entry name" value="FLAGELLAR BIOSYNTHETIC PROTEIN FLIR"/>
    <property type="match status" value="1"/>
</dbReference>
<dbReference type="PRINTS" id="PR00953">
    <property type="entry name" value="TYPE3IMRPROT"/>
</dbReference>
<dbReference type="Pfam" id="PF01311">
    <property type="entry name" value="Bac_export_1"/>
    <property type="match status" value="1"/>
</dbReference>
<dbReference type="EMBL" id="JAHGAW010000003">
    <property type="protein sequence ID" value="MBT2186477.1"/>
    <property type="molecule type" value="Genomic_DNA"/>
</dbReference>